<dbReference type="AlphaFoldDB" id="A0A564S1S7"/>
<dbReference type="EMBL" id="CABHML010000069">
    <property type="protein sequence ID" value="VUW84416.1"/>
    <property type="molecule type" value="Genomic_DNA"/>
</dbReference>
<accession>A0A564S1S7</accession>
<dbReference type="RefSeq" id="WP_154050673.1">
    <property type="nucleotide sequence ID" value="NZ_CABHML010000069.1"/>
</dbReference>
<evidence type="ECO:0000313" key="2">
    <source>
        <dbReference type="Proteomes" id="UP000319252"/>
    </source>
</evidence>
<evidence type="ECO:0000313" key="1">
    <source>
        <dbReference type="EMBL" id="VUW84416.1"/>
    </source>
</evidence>
<proteinExistence type="predicted"/>
<sequence>MSLITNLYADPNALQQLNVWACNSRKNSDGKYVYTGSNNTWSALFHGIPLGCVLAIDFDSSRRDSFMIEGCTDMYRGSTTWAGVYTTGGNCSLFCTGDGNGVSATVNRIGVYTQDDWNRLRQYGLEWFDGGTMPLA</sequence>
<protein>
    <submittedName>
        <fullName evidence="1">Uncharacterized protein</fullName>
    </submittedName>
</protein>
<name>A0A564S1S7_BIFLI</name>
<reference evidence="1 2" key="1">
    <citation type="submission" date="2019-07" db="EMBL/GenBank/DDBJ databases">
        <authorList>
            <person name="Chang H.-W."/>
            <person name="Raman A."/>
            <person name="Venkatesh S."/>
            <person name="Gehrig J."/>
        </authorList>
    </citation>
    <scope>NUCLEOTIDE SEQUENCE [LARGE SCALE GENOMIC DNA]</scope>
    <source>
        <strain evidence="1">B.longum_ssp_infantis_4</strain>
    </source>
</reference>
<organism evidence="1 2">
    <name type="scientific">Bifidobacterium longum subsp. infantis</name>
    <dbReference type="NCBI Taxonomy" id="1682"/>
    <lineage>
        <taxon>Bacteria</taxon>
        <taxon>Bacillati</taxon>
        <taxon>Actinomycetota</taxon>
        <taxon>Actinomycetes</taxon>
        <taxon>Bifidobacteriales</taxon>
        <taxon>Bifidobacteriaceae</taxon>
        <taxon>Bifidobacterium</taxon>
    </lineage>
</organism>
<gene>
    <name evidence="1" type="ORF">BLONGUMMC1_01686</name>
</gene>
<dbReference type="Proteomes" id="UP000319252">
    <property type="component" value="Unassembled WGS sequence"/>
</dbReference>